<dbReference type="EMBL" id="APBN01000007">
    <property type="protein sequence ID" value="EMT51511.1"/>
    <property type="molecule type" value="Genomic_DNA"/>
</dbReference>
<accession>M8DWX0</accession>
<dbReference type="Proteomes" id="UP000012081">
    <property type="component" value="Unassembled WGS sequence"/>
</dbReference>
<comment type="caution">
    <text evidence="3">The sequence shown here is derived from an EMBL/GenBank/DDBJ whole genome shotgun (WGS) entry which is preliminary data.</text>
</comment>
<evidence type="ECO:0000313" key="4">
    <source>
        <dbReference type="Proteomes" id="UP000012081"/>
    </source>
</evidence>
<dbReference type="RefSeq" id="WP_003389541.1">
    <property type="nucleotide sequence ID" value="NZ_APBN01000007.1"/>
</dbReference>
<dbReference type="PATRIC" id="fig|1300222.3.peg.3413"/>
<evidence type="ECO:0000313" key="3">
    <source>
        <dbReference type="EMBL" id="EMT51511.1"/>
    </source>
</evidence>
<protein>
    <recommendedName>
        <fullName evidence="5">WG repeat-containing protein</fullName>
    </recommendedName>
</protein>
<evidence type="ECO:0008006" key="5">
    <source>
        <dbReference type="Google" id="ProtNLM"/>
    </source>
</evidence>
<keyword evidence="4" id="KW-1185">Reference proteome</keyword>
<reference evidence="3 4" key="1">
    <citation type="submission" date="2013-03" db="EMBL/GenBank/DDBJ databases">
        <title>Assembly of a new bacterial strain Brevibacillus borstelensis AK1.</title>
        <authorList>
            <person name="Rajan I."/>
            <person name="PoliReddy D."/>
            <person name="Sugumar T."/>
            <person name="Rathinam K."/>
            <person name="Alqarawi S."/>
            <person name="Khalil A.B."/>
            <person name="Sivakumar N."/>
        </authorList>
    </citation>
    <scope>NUCLEOTIDE SEQUENCE [LARGE SCALE GENOMIC DNA]</scope>
    <source>
        <strain evidence="3 4">AK1</strain>
    </source>
</reference>
<feature type="chain" id="PRO_5039394478" description="WG repeat-containing protein" evidence="2">
    <location>
        <begin position="21"/>
        <end position="965"/>
    </location>
</feature>
<evidence type="ECO:0000256" key="2">
    <source>
        <dbReference type="SAM" id="SignalP"/>
    </source>
</evidence>
<sequence>MKKRIVALCAAAALSWNAWAVPGQAASFASVQPYITDYKIGFTNGQALVTKAVYDEFSKVGAYYTVVKNGKKGILDARTGKELTPPIWDDVEIPEQKQIAVVRNGGWFQYIDLAKKSVSKSKYAGAHTFFLSQAYPSVILMQGQTSMLLDPSGRTLIAPFAGKIEFADLAKPGKNGEEETTRYLVTTTAKQLTVYDPVTVKPMFSLPKATLAPSDGNRMPYFKVIVGGKYGLVDVNGKYVLQPQYTSVQMMGSSGFFRVQNQKGSGLWKDGRMLAEPQYAEVRVEHDMADGYVVLQGDLETYHSISSGTSFSLKKGAKYLHDGYVLGQDPTTSRYGVKRISGETVVPFEYPRLEGVPAMWLLVRSDGKKGILRAAWGKPVKEPDAWFDAVTTLGGYDLVSVTDGSKTGLYSQQKGLLVPPQSGTIVRYDSKFGRVLVQGPDGSTREYRPDGTSQDTAEPKPQRLTDALSFIYKPGEGVFLVDTASGKPISSHAYQGANVAAGGKLVVAFSAGEADLYTAEGTLLTADVKLPAAHSPQEGTTVTLFPSGESMYAAGMKKGTQQQAFIRVAGGAIEALTDFVYRSVSIQPWGDRQLIALQRADGSFDLEVLASGQIAARLEQVQNYRLEESQSGLFVQKSGGWDVYSADLKQMTSGSYGRLEVLSTYSGAKLVTYRDKKTGLLGVLSKDWRTAAPPAYESIKPMDQVFPMLGVEQLPAPFVFTTKDKFGYLDANGAELFRTALLTKRPTVTYQNVTAQPFPAYQQLLQSDPLKLVDFGKPYKWDRELSGEANFFANLALYFDFPTGSGKREVLAFLTGKGILQPDPARTDFAGTDFYALMHNVVQGTSGKSLTEQQLVDWATKRGLVRERGGHYQGDIYADYHQLFFQELLKAQAGKGSYKAKPLALSALDESQRSMLSTRIIVNGRAFEQLPVPLPSVELDRHLNTLIQQYNKHAASLLQAAVKQL</sequence>
<feature type="region of interest" description="Disordered" evidence="1">
    <location>
        <begin position="438"/>
        <end position="460"/>
    </location>
</feature>
<name>M8DWX0_9BACL</name>
<keyword evidence="2" id="KW-0732">Signal</keyword>
<proteinExistence type="predicted"/>
<organism evidence="3 4">
    <name type="scientific">Brevibacillus borstelensis AK1</name>
    <dbReference type="NCBI Taxonomy" id="1300222"/>
    <lineage>
        <taxon>Bacteria</taxon>
        <taxon>Bacillati</taxon>
        <taxon>Bacillota</taxon>
        <taxon>Bacilli</taxon>
        <taxon>Bacillales</taxon>
        <taxon>Paenibacillaceae</taxon>
        <taxon>Brevibacillus</taxon>
    </lineage>
</organism>
<dbReference type="Pfam" id="PF14903">
    <property type="entry name" value="WG_beta_rep"/>
    <property type="match status" value="1"/>
</dbReference>
<evidence type="ECO:0000256" key="1">
    <source>
        <dbReference type="SAM" id="MobiDB-lite"/>
    </source>
</evidence>
<dbReference type="AlphaFoldDB" id="M8DWX0"/>
<dbReference type="OrthoDB" id="210273at2"/>
<dbReference type="InterPro" id="IPR032774">
    <property type="entry name" value="WG_beta_rep"/>
</dbReference>
<gene>
    <name evidence="3" type="ORF">I532_16343</name>
</gene>
<feature type="signal peptide" evidence="2">
    <location>
        <begin position="1"/>
        <end position="20"/>
    </location>
</feature>